<keyword evidence="2" id="KW-1185">Reference proteome</keyword>
<name>A0A0L8AQE6_9BACT</name>
<evidence type="ECO:0000313" key="2">
    <source>
        <dbReference type="Proteomes" id="UP000036908"/>
    </source>
</evidence>
<sequence>MAKSFNNLRVGKKFTLLNFSESFEFEVIEIFENGDCRLKDINTLEYYNLFSLIQYGKGDDFDIEELNK</sequence>
<dbReference type="EMBL" id="JSVA01000001">
    <property type="protein sequence ID" value="KOF04539.1"/>
    <property type="molecule type" value="Genomic_DNA"/>
</dbReference>
<reference evidence="2" key="1">
    <citation type="submission" date="2014-11" db="EMBL/GenBank/DDBJ databases">
        <title>Genome sequencing of Roseivirga sp. D-25.</title>
        <authorList>
            <person name="Selvaratnam C."/>
            <person name="Thevarajoo S."/>
            <person name="Goh K.M."/>
            <person name="Eee R."/>
            <person name="Chan K.-G."/>
            <person name="Chong C.S."/>
        </authorList>
    </citation>
    <scope>NUCLEOTIDE SEQUENCE [LARGE SCALE GENOMIC DNA]</scope>
    <source>
        <strain evidence="2">D-25</strain>
    </source>
</reference>
<dbReference type="RefSeq" id="WP_053221685.1">
    <property type="nucleotide sequence ID" value="NZ_JSVA01000001.1"/>
</dbReference>
<accession>A0A0L8AQE6</accession>
<comment type="caution">
    <text evidence="1">The sequence shown here is derived from an EMBL/GenBank/DDBJ whole genome shotgun (WGS) entry which is preliminary data.</text>
</comment>
<evidence type="ECO:0000313" key="1">
    <source>
        <dbReference type="EMBL" id="KOF04539.1"/>
    </source>
</evidence>
<protein>
    <submittedName>
        <fullName evidence="1">Uncharacterized protein</fullName>
    </submittedName>
</protein>
<dbReference type="PATRIC" id="fig|1566026.4.peg.58"/>
<organism evidence="1 2">
    <name type="scientific">Roseivirga seohaensis subsp. aquiponti</name>
    <dbReference type="NCBI Taxonomy" id="1566026"/>
    <lineage>
        <taxon>Bacteria</taxon>
        <taxon>Pseudomonadati</taxon>
        <taxon>Bacteroidota</taxon>
        <taxon>Cytophagia</taxon>
        <taxon>Cytophagales</taxon>
        <taxon>Roseivirgaceae</taxon>
        <taxon>Roseivirga</taxon>
    </lineage>
</organism>
<dbReference type="AlphaFoldDB" id="A0A0L8AQE6"/>
<dbReference type="Proteomes" id="UP000036908">
    <property type="component" value="Unassembled WGS sequence"/>
</dbReference>
<dbReference type="OrthoDB" id="853687at2"/>
<gene>
    <name evidence="1" type="ORF">OB69_00280</name>
</gene>
<proteinExistence type="predicted"/>